<dbReference type="Gene3D" id="2.70.98.40">
    <property type="entry name" value="Glycoside hydrolase, family 65, N-terminal domain"/>
    <property type="match status" value="1"/>
</dbReference>
<dbReference type="GO" id="GO:0016757">
    <property type="term" value="F:glycosyltransferase activity"/>
    <property type="evidence" value="ECO:0007669"/>
    <property type="project" value="UniProtKB-KW"/>
</dbReference>
<dbReference type="PANTHER" id="PTHR11051">
    <property type="entry name" value="GLYCOSYL HYDROLASE-RELATED"/>
    <property type="match status" value="1"/>
</dbReference>
<comment type="similarity">
    <text evidence="1">Belongs to the glycosyl hydrolase 65 family.</text>
</comment>
<dbReference type="InterPro" id="IPR008928">
    <property type="entry name" value="6-hairpin_glycosidase_sf"/>
</dbReference>
<evidence type="ECO:0000313" key="10">
    <source>
        <dbReference type="Proteomes" id="UP000478546"/>
    </source>
</evidence>
<comment type="caution">
    <text evidence="9">The sequence shown here is derived from an EMBL/GenBank/DDBJ whole genome shotgun (WGS) entry which is preliminary data.</text>
</comment>
<keyword evidence="2" id="KW-0328">Glycosyltransferase</keyword>
<evidence type="ECO:0000256" key="2">
    <source>
        <dbReference type="ARBA" id="ARBA00022676"/>
    </source>
</evidence>
<evidence type="ECO:0000256" key="5">
    <source>
        <dbReference type="PIRSR" id="PIRSR036289-51"/>
    </source>
</evidence>
<dbReference type="GO" id="GO:0004553">
    <property type="term" value="F:hydrolase activity, hydrolyzing O-glycosyl compounds"/>
    <property type="evidence" value="ECO:0007669"/>
    <property type="project" value="TreeGrafter"/>
</dbReference>
<feature type="domain" description="Glycoside hydrolase family 65 C-terminal" evidence="7">
    <location>
        <begin position="725"/>
        <end position="786"/>
    </location>
</feature>
<keyword evidence="9" id="KW-0378">Hydrolase</keyword>
<dbReference type="InterPro" id="IPR012341">
    <property type="entry name" value="6hp_glycosidase-like_sf"/>
</dbReference>
<dbReference type="PANTHER" id="PTHR11051:SF8">
    <property type="entry name" value="PROTEIN-GLUCOSYLGALACTOSYLHYDROXYLYSINE GLUCOSIDASE"/>
    <property type="match status" value="1"/>
</dbReference>
<dbReference type="GO" id="GO:0005975">
    <property type="term" value="P:carbohydrate metabolic process"/>
    <property type="evidence" value="ECO:0007669"/>
    <property type="project" value="InterPro"/>
</dbReference>
<organism evidence="9 10">
    <name type="scientific">Pontibacter fetidus</name>
    <dbReference type="NCBI Taxonomy" id="2700082"/>
    <lineage>
        <taxon>Bacteria</taxon>
        <taxon>Pseudomonadati</taxon>
        <taxon>Bacteroidota</taxon>
        <taxon>Cytophagia</taxon>
        <taxon>Cytophagales</taxon>
        <taxon>Hymenobacteraceae</taxon>
        <taxon>Pontibacter</taxon>
    </lineage>
</organism>
<dbReference type="Gene3D" id="1.50.10.10">
    <property type="match status" value="1"/>
</dbReference>
<evidence type="ECO:0000259" key="7">
    <source>
        <dbReference type="Pfam" id="PF03633"/>
    </source>
</evidence>
<keyword evidence="10" id="KW-1185">Reference proteome</keyword>
<evidence type="ECO:0000256" key="4">
    <source>
        <dbReference type="PIRSR" id="PIRSR036289-50"/>
    </source>
</evidence>
<accession>A0A6B2H5B2</accession>
<evidence type="ECO:0000259" key="6">
    <source>
        <dbReference type="Pfam" id="PF03632"/>
    </source>
</evidence>
<dbReference type="AlphaFoldDB" id="A0A6B2H5B2"/>
<evidence type="ECO:0000256" key="3">
    <source>
        <dbReference type="ARBA" id="ARBA00022679"/>
    </source>
</evidence>
<feature type="binding site" evidence="5">
    <location>
        <begin position="616"/>
        <end position="617"/>
    </location>
    <ligand>
        <name>substrate</name>
    </ligand>
</feature>
<dbReference type="InterPro" id="IPR017045">
    <property type="entry name" value="Malt_Pase/Glycosyl_Hdrlase"/>
</dbReference>
<dbReference type="FunFam" id="1.50.10.10:FF:000053">
    <property type="entry name" value="Putative glycosyl hydrolase"/>
    <property type="match status" value="1"/>
</dbReference>
<dbReference type="SUPFAM" id="SSF48208">
    <property type="entry name" value="Six-hairpin glycosidases"/>
    <property type="match status" value="1"/>
</dbReference>
<dbReference type="Pfam" id="PF03636">
    <property type="entry name" value="Glyco_hydro_65N"/>
    <property type="match status" value="1"/>
</dbReference>
<sequence>MRDWSIIYDTWSQEEQPLREALCTLGNGYFATRGAFEETNAEDGAYYPGTYLAGGYNRLFSEIAGKTIENEDLVNWPNWLPVTFREPGGEWFHTSKVEVLSFRQELNMHEGVLLREMHFRSSNGHESKLRCRRFVSMANPHLAAIQWELTPLNWSGTITILSALDGRVINSGVARYRSLASQHLEPQAQGTSAADTMYLVVQTTQSKVRMAQVARTRIISRVSEDNITTQTITEQGYVAQHLQVQATQQQAIRLEKTVLLYTSRDWGISEPLLDAETNMVRQSSFSDLLEEHTRAWKRLWSRCDLQIASSNKAQTILRLHIFHLLQTVSAHTYDLDVGVPARGWHGEAYRGHIFWDELFIFPFLNFRLPEITRELLLYRYRRLPEARYAAKEAGYKGAMFPWQSGSNGREESQLIHLNPQSGRWLPDNTYLQRHISAAISYNVWQYFQATDDKKFLLFYGAELMLDIAQFWSTIATYNQTIERYEIRHVVGPDEYHTSYPGSEEIGLNNNAYTNVMAAWCIQSALDLFDIIDEARIQELLHKLHISDTDLERWKAVSKRLYVPFIADSPVIAQFDGYDALKEFDWQTYRKKYGEAMRLDRILESEGENVNKYKASKQADVLMLFYLFSAKGLIQIFERLGYRFKPEHIPENIAYYEQRTSHGSTLSKIVHAWVLARSDRKKAWANFEVALVSDFEDIQGGTTAEGVHLGAMAGTVDLVQRGFTGLEIRDDILWLNPVLPEKMTCLNMQLRYRGHWITLNITGERMLLRFDKGLTKEVKIGYRNQTYICQTGDTKEFDIRRNLTD</sequence>
<dbReference type="Pfam" id="PF03633">
    <property type="entry name" value="Glyco_hydro_65C"/>
    <property type="match status" value="1"/>
</dbReference>
<dbReference type="InterPro" id="IPR005194">
    <property type="entry name" value="Glyco_hydro_65_C"/>
</dbReference>
<dbReference type="GO" id="GO:0030246">
    <property type="term" value="F:carbohydrate binding"/>
    <property type="evidence" value="ECO:0007669"/>
    <property type="project" value="InterPro"/>
</dbReference>
<proteinExistence type="inferred from homology"/>
<dbReference type="PIRSF" id="PIRSF036289">
    <property type="entry name" value="Glycosyl_hydrolase_malt_phosph"/>
    <property type="match status" value="1"/>
</dbReference>
<dbReference type="Gene3D" id="2.60.420.10">
    <property type="entry name" value="Maltose phosphorylase, domain 3"/>
    <property type="match status" value="1"/>
</dbReference>
<dbReference type="Proteomes" id="UP000478546">
    <property type="component" value="Unassembled WGS sequence"/>
</dbReference>
<feature type="binding site" evidence="5">
    <location>
        <begin position="355"/>
        <end position="356"/>
    </location>
    <ligand>
        <name>substrate</name>
    </ligand>
</feature>
<reference evidence="9 10" key="1">
    <citation type="submission" date="2020-01" db="EMBL/GenBank/DDBJ databases">
        <authorList>
            <person name="Kim M.K."/>
        </authorList>
    </citation>
    <scope>NUCLEOTIDE SEQUENCE [LARGE SCALE GENOMIC DNA]</scope>
    <source>
        <strain evidence="9 10">BT213</strain>
    </source>
</reference>
<protein>
    <submittedName>
        <fullName evidence="9">Glycoside hydrolase family 65 protein</fullName>
    </submittedName>
</protein>
<dbReference type="InterPro" id="IPR011013">
    <property type="entry name" value="Gal_mutarotase_sf_dom"/>
</dbReference>
<feature type="domain" description="Glycoside hydrolase family 65 central catalytic" evidence="6">
    <location>
        <begin position="318"/>
        <end position="715"/>
    </location>
</feature>
<keyword evidence="3" id="KW-0808">Transferase</keyword>
<dbReference type="InterPro" id="IPR005196">
    <property type="entry name" value="Glyco_hydro_65_N"/>
</dbReference>
<dbReference type="Pfam" id="PF03632">
    <property type="entry name" value="Glyco_hydro_65m"/>
    <property type="match status" value="1"/>
</dbReference>
<feature type="active site" description="Proton donor" evidence="4">
    <location>
        <position position="494"/>
    </location>
</feature>
<dbReference type="RefSeq" id="WP_162344366.1">
    <property type="nucleotide sequence ID" value="NZ_JAAEAA010000001.1"/>
</dbReference>
<feature type="domain" description="Glycoside hydrolase family 65 N-terminal" evidence="8">
    <location>
        <begin position="8"/>
        <end position="264"/>
    </location>
</feature>
<dbReference type="InterPro" id="IPR005195">
    <property type="entry name" value="Glyco_hydro_65_M"/>
</dbReference>
<gene>
    <name evidence="9" type="ORF">GWO68_00085</name>
</gene>
<name>A0A6B2H5B2_9BACT</name>
<dbReference type="InterPro" id="IPR037018">
    <property type="entry name" value="GH65_N"/>
</dbReference>
<evidence type="ECO:0000256" key="1">
    <source>
        <dbReference type="ARBA" id="ARBA00006768"/>
    </source>
</evidence>
<evidence type="ECO:0000259" key="8">
    <source>
        <dbReference type="Pfam" id="PF03636"/>
    </source>
</evidence>
<evidence type="ECO:0000313" key="9">
    <source>
        <dbReference type="EMBL" id="NDK54302.1"/>
    </source>
</evidence>
<dbReference type="EMBL" id="JAAEAA010000001">
    <property type="protein sequence ID" value="NDK54302.1"/>
    <property type="molecule type" value="Genomic_DNA"/>
</dbReference>
<dbReference type="SUPFAM" id="SSF74650">
    <property type="entry name" value="Galactose mutarotase-like"/>
    <property type="match status" value="1"/>
</dbReference>